<accession>H2J7R5</accession>
<reference evidence="2" key="2">
    <citation type="submission" date="2012-01" db="EMBL/GenBank/DDBJ databases">
        <title>Complete sequence of chromosome of Marinitoga piezophila KA3.</title>
        <authorList>
            <person name="Lucas S."/>
            <person name="Han J."/>
            <person name="Lapidus A."/>
            <person name="Cheng J.-F."/>
            <person name="Goodwin L."/>
            <person name="Pitluck S."/>
            <person name="Peters L."/>
            <person name="Mikhailova N."/>
            <person name="Teshima H."/>
            <person name="Detter J.C."/>
            <person name="Han C."/>
            <person name="Tapia R."/>
            <person name="Land M."/>
            <person name="Hauser L."/>
            <person name="Kyrpides N."/>
            <person name="Ivanova N."/>
            <person name="Pagani I."/>
            <person name="Jebbar M."/>
            <person name="Vannier P."/>
            <person name="Oger P."/>
            <person name="Cario A."/>
            <person name="Bartlett D."/>
            <person name="Noll K.M."/>
            <person name="Woyke T."/>
        </authorList>
    </citation>
    <scope>NUCLEOTIDE SEQUENCE [LARGE SCALE GENOMIC DNA]</scope>
    <source>
        <strain evidence="2">DSM 14283 / JCM 11233 / KA3</strain>
    </source>
</reference>
<evidence type="ECO:0000313" key="2">
    <source>
        <dbReference type="Proteomes" id="UP000007161"/>
    </source>
</evidence>
<organism evidence="1 2">
    <name type="scientific">Marinitoga piezophila (strain DSM 14283 / JCM 11233 / KA3)</name>
    <dbReference type="NCBI Taxonomy" id="443254"/>
    <lineage>
        <taxon>Bacteria</taxon>
        <taxon>Thermotogati</taxon>
        <taxon>Thermotogota</taxon>
        <taxon>Thermotogae</taxon>
        <taxon>Petrotogales</taxon>
        <taxon>Petrotogaceae</taxon>
        <taxon>Marinitoga</taxon>
    </lineage>
</organism>
<reference evidence="1 2" key="1">
    <citation type="journal article" date="2012" name="J. Bacteriol.">
        <title>Complete Genome Sequence of the Thermophilic, Piezophilic, Heterotrophic Bacterium Marinitoga piezophila KA3.</title>
        <authorList>
            <person name="Lucas S."/>
            <person name="Han J."/>
            <person name="Lapidus A."/>
            <person name="Cheng J.F."/>
            <person name="Goodwin L.A."/>
            <person name="Pitluck S."/>
            <person name="Peters L."/>
            <person name="Mikhailova N."/>
            <person name="Teshima H."/>
            <person name="Detter J.C."/>
            <person name="Han C."/>
            <person name="Tapia R."/>
            <person name="Land M."/>
            <person name="Hauser L."/>
            <person name="Kyrpides N.C."/>
            <person name="Ivanova N."/>
            <person name="Pagani I."/>
            <person name="Vannier P."/>
            <person name="Oger P."/>
            <person name="Bartlett D.H."/>
            <person name="Noll K.M."/>
            <person name="Woyke T."/>
            <person name="Jebbar M."/>
        </authorList>
    </citation>
    <scope>NUCLEOTIDE SEQUENCE [LARGE SCALE GENOMIC DNA]</scope>
    <source>
        <strain evidence="2">DSM 14283 / JCM 11233 / KA3</strain>
    </source>
</reference>
<proteinExistence type="predicted"/>
<dbReference type="KEGG" id="mpz:Marpi_0994"/>
<dbReference type="STRING" id="443254.Marpi_0994"/>
<dbReference type="OrthoDB" id="44130at2"/>
<dbReference type="eggNOG" id="ENOG503492R">
    <property type="taxonomic scope" value="Bacteria"/>
</dbReference>
<protein>
    <submittedName>
        <fullName evidence="1">Uncharacterized protein</fullName>
    </submittedName>
</protein>
<dbReference type="AlphaFoldDB" id="H2J7R5"/>
<dbReference type="RefSeq" id="WP_014296478.1">
    <property type="nucleotide sequence ID" value="NC_016751.1"/>
</dbReference>
<dbReference type="EMBL" id="CP003257">
    <property type="protein sequence ID" value="AEX85406.1"/>
    <property type="molecule type" value="Genomic_DNA"/>
</dbReference>
<dbReference type="Proteomes" id="UP000007161">
    <property type="component" value="Chromosome"/>
</dbReference>
<name>H2J7R5_MARPK</name>
<sequence>MKKVLLVFTILIISLSIFADIYQLIPENSKTVFVFHNAQKVYEDLKTVNSFGTVLDDPLYAETYAVAYIDAIAQSLEMESSDIYDAFKNNIAFFVVEPEDNNYDFGIILGPLNDGEKFVEVFKKLADTLIPTDDVNLNLSYIVKKSDLQDYLIITSNGDFYNNTKIGYTPKKRFNDTGIYEEIQTSSLNGYGFSYIKDSILYGKFYILDNIPENIKDSFNYETDNFYGLYYSKTNYIPKDFDTNIPGLNISGDTIKDILNKSNWVEQNMNMNINSDEETGEINIDLIFSLVANTGLTIKEVEDILSKNDTTYKVISDNYIKIEENVEDKELSIYIWKDGDLLYVSNKEKEEVYKFQKSKEKLSQNKVYNELKNKVPNPQFSIMFFDLKNIIKFAEDYLGISGLTEKNYGGLASAILTKDVEGNPVVEINFVMK</sequence>
<dbReference type="HOGENOM" id="CLU_632904_0_0_0"/>
<evidence type="ECO:0000313" key="1">
    <source>
        <dbReference type="EMBL" id="AEX85406.1"/>
    </source>
</evidence>
<gene>
    <name evidence="1" type="ordered locus">Marpi_0994</name>
</gene>
<keyword evidence="2" id="KW-1185">Reference proteome</keyword>